<dbReference type="OrthoDB" id="2417734at2"/>
<name>A0A4R6BSR1_9STAP</name>
<dbReference type="AlphaFoldDB" id="A0A4R6BSR1"/>
<evidence type="ECO:0000256" key="1">
    <source>
        <dbReference type="SAM" id="Phobius"/>
    </source>
</evidence>
<gene>
    <name evidence="2" type="ORF">ERX29_08895</name>
</gene>
<evidence type="ECO:0000313" key="3">
    <source>
        <dbReference type="Proteomes" id="UP000294802"/>
    </source>
</evidence>
<reference evidence="2 3" key="1">
    <citation type="submission" date="2019-01" db="EMBL/GenBank/DDBJ databases">
        <title>Draft genome sequences of the type strains of six Macrococcus species.</title>
        <authorList>
            <person name="Mazhar S."/>
            <person name="Altermann E."/>
            <person name="Hill C."/>
            <person name="Mcauliffe O."/>
        </authorList>
    </citation>
    <scope>NUCLEOTIDE SEQUENCE [LARGE SCALE GENOMIC DNA]</scope>
    <source>
        <strain evidence="2 3">CCM4815</strain>
    </source>
</reference>
<accession>A0A4R6BSR1</accession>
<feature type="transmembrane region" description="Helical" evidence="1">
    <location>
        <begin position="111"/>
        <end position="131"/>
    </location>
</feature>
<comment type="caution">
    <text evidence="2">The sequence shown here is derived from an EMBL/GenBank/DDBJ whole genome shotgun (WGS) entry which is preliminary data.</text>
</comment>
<sequence>MGNRWDHINSFIKNRNETNSIKRRIQPKNDKRITLHAQVVKPVKQFDYKIETFINYVFYALSKPHIIVNDEGSSRYFIFAFLNFLLYLIVLFFVGSTASGGFKWENGVVNMLLQGLFMISLILFTFFIQLLSINRMNTIYKVFVDAVSYFSLLILIGLVQIILNLLNLPFIHELELISFLIIMSVPIRLFMAYNEKHQFDIDVFKLNLIVIILVVIYMNISESIPWGNFLEGISSLNTKK</sequence>
<dbReference type="EMBL" id="SCWB01000015">
    <property type="protein sequence ID" value="TDM07324.1"/>
    <property type="molecule type" value="Genomic_DNA"/>
</dbReference>
<keyword evidence="1" id="KW-0472">Membrane</keyword>
<protein>
    <submittedName>
        <fullName evidence="2">Uncharacterized protein</fullName>
    </submittedName>
</protein>
<feature type="transmembrane region" description="Helical" evidence="1">
    <location>
        <begin position="203"/>
        <end position="220"/>
    </location>
</feature>
<dbReference type="RefSeq" id="WP_133444333.1">
    <property type="nucleotide sequence ID" value="NZ_SCWB01000015.1"/>
</dbReference>
<keyword evidence="1" id="KW-0812">Transmembrane</keyword>
<feature type="transmembrane region" description="Helical" evidence="1">
    <location>
        <begin position="143"/>
        <end position="163"/>
    </location>
</feature>
<proteinExistence type="predicted"/>
<organism evidence="2 3">
    <name type="scientific">Macrococcus lamae</name>
    <dbReference type="NCBI Taxonomy" id="198484"/>
    <lineage>
        <taxon>Bacteria</taxon>
        <taxon>Bacillati</taxon>
        <taxon>Bacillota</taxon>
        <taxon>Bacilli</taxon>
        <taxon>Bacillales</taxon>
        <taxon>Staphylococcaceae</taxon>
        <taxon>Macrococcus</taxon>
    </lineage>
</organism>
<feature type="transmembrane region" description="Helical" evidence="1">
    <location>
        <begin position="169"/>
        <end position="191"/>
    </location>
</feature>
<keyword evidence="1" id="KW-1133">Transmembrane helix</keyword>
<dbReference type="Proteomes" id="UP000294802">
    <property type="component" value="Unassembled WGS sequence"/>
</dbReference>
<evidence type="ECO:0000313" key="2">
    <source>
        <dbReference type="EMBL" id="TDM07324.1"/>
    </source>
</evidence>
<feature type="transmembrane region" description="Helical" evidence="1">
    <location>
        <begin position="76"/>
        <end position="99"/>
    </location>
</feature>
<keyword evidence="3" id="KW-1185">Reference proteome</keyword>